<accession>A0A6L5XDV8</accession>
<keyword evidence="2" id="KW-1185">Reference proteome</keyword>
<name>A0A6L5XDV8_9BACT</name>
<dbReference type="Proteomes" id="UP000483362">
    <property type="component" value="Unassembled WGS sequence"/>
</dbReference>
<evidence type="ECO:0000313" key="1">
    <source>
        <dbReference type="EMBL" id="MSS17865.1"/>
    </source>
</evidence>
<dbReference type="AlphaFoldDB" id="A0A6L5XDV8"/>
<comment type="caution">
    <text evidence="1">The sequence shown here is derived from an EMBL/GenBank/DDBJ whole genome shotgun (WGS) entry which is preliminary data.</text>
</comment>
<proteinExistence type="predicted"/>
<gene>
    <name evidence="1" type="ORF">FYJ29_08875</name>
</gene>
<evidence type="ECO:0000313" key="2">
    <source>
        <dbReference type="Proteomes" id="UP000483362"/>
    </source>
</evidence>
<dbReference type="EMBL" id="VULT01000013">
    <property type="protein sequence ID" value="MSS17865.1"/>
    <property type="molecule type" value="Genomic_DNA"/>
</dbReference>
<organism evidence="1 2">
    <name type="scientific">Sodaliphilus pleomorphus</name>
    <dbReference type="NCBI Taxonomy" id="2606626"/>
    <lineage>
        <taxon>Bacteria</taxon>
        <taxon>Pseudomonadati</taxon>
        <taxon>Bacteroidota</taxon>
        <taxon>Bacteroidia</taxon>
        <taxon>Bacteroidales</taxon>
        <taxon>Muribaculaceae</taxon>
        <taxon>Sodaliphilus</taxon>
    </lineage>
</organism>
<reference evidence="1 2" key="1">
    <citation type="submission" date="2019-08" db="EMBL/GenBank/DDBJ databases">
        <title>In-depth cultivation of the pig gut microbiome towards novel bacterial diversity and tailored functional studies.</title>
        <authorList>
            <person name="Wylensek D."/>
            <person name="Hitch T.C.A."/>
            <person name="Clavel T."/>
        </authorList>
    </citation>
    <scope>NUCLEOTIDE SEQUENCE [LARGE SCALE GENOMIC DNA]</scope>
    <source>
        <strain evidence="1 2">Oil-RF-744-WCA-WT-10</strain>
    </source>
</reference>
<dbReference type="Gene3D" id="2.30.30.40">
    <property type="entry name" value="SH3 Domains"/>
    <property type="match status" value="1"/>
</dbReference>
<dbReference type="RefSeq" id="WP_154328919.1">
    <property type="nucleotide sequence ID" value="NZ_CP045696.1"/>
</dbReference>
<protein>
    <submittedName>
        <fullName evidence="1">Uncharacterized protein</fullName>
    </submittedName>
</protein>
<sequence>MRVRYQPSLSAGYYSVRMNKGQSAQWFDYRDGWYKIRIGQDEGWVSAQYMRSATQDQAARWVWISGDRVILRLSPGGKDSGLRAYTDDTYRYCGHKGEWYKIRRGKHYYWVSSQYSWLTGDM</sequence>